<evidence type="ECO:0000313" key="4">
    <source>
        <dbReference type="Proteomes" id="UP000323594"/>
    </source>
</evidence>
<dbReference type="RefSeq" id="WP_044634553.1">
    <property type="nucleotide sequence ID" value="NZ_CDNC01000012.1"/>
</dbReference>
<dbReference type="AlphaFoldDB" id="A0A0B7GT12"/>
<proteinExistence type="predicted"/>
<organism evidence="1 3">
    <name type="scientific">Treponema phagedenis</name>
    <dbReference type="NCBI Taxonomy" id="162"/>
    <lineage>
        <taxon>Bacteria</taxon>
        <taxon>Pseudomonadati</taxon>
        <taxon>Spirochaetota</taxon>
        <taxon>Spirochaetia</taxon>
        <taxon>Spirochaetales</taxon>
        <taxon>Treponemataceae</taxon>
        <taxon>Treponema</taxon>
    </lineage>
</organism>
<dbReference type="Proteomes" id="UP000323594">
    <property type="component" value="Chromosome"/>
</dbReference>
<name>A0A0B7GT12_TREPH</name>
<evidence type="ECO:0000313" key="1">
    <source>
        <dbReference type="EMBL" id="CEM61598.1"/>
    </source>
</evidence>
<gene>
    <name evidence="2" type="ORF">FUT82_09645</name>
    <name evidence="1" type="ORF">TPHV1_20135</name>
</gene>
<dbReference type="EMBL" id="CDNC01000012">
    <property type="protein sequence ID" value="CEM61598.1"/>
    <property type="molecule type" value="Genomic_DNA"/>
</dbReference>
<dbReference type="GeneID" id="57753195"/>
<sequence length="198" mass="22125">MEITINGEILQYTIEHEKTIGEVLGFIELQCKEAKATVAQVLVDGKELLPEELDDLFNKPVDTDIKIELSTLSGQDVKILIKSICTQLIDTAEKLKEIPLHMQSGEINNSLNLLSEFSELLNKLYYCFTLFDIAGIDPQLKIHEKSIEEYQTEISPLLPDLVQAVEENDIVTAGDIAEYELGPLVKDFASGLSSIHHI</sequence>
<reference evidence="2 4" key="3">
    <citation type="submission" date="2019-08" db="EMBL/GenBank/DDBJ databases">
        <authorList>
            <person name="Kuhnert P."/>
        </authorList>
    </citation>
    <scope>NUCLEOTIDE SEQUENCE [LARGE SCALE GENOMIC DNA]</scope>
    <source>
        <strain evidence="2 4">B36.5</strain>
    </source>
</reference>
<dbReference type="EMBL" id="CP042817">
    <property type="protein sequence ID" value="QEJ98233.1"/>
    <property type="molecule type" value="Genomic_DNA"/>
</dbReference>
<reference evidence="1" key="1">
    <citation type="submission" date="2015-01" db="EMBL/GenBank/DDBJ databases">
        <authorList>
            <person name="Xiang T."/>
            <person name="Song Y."/>
            <person name="Huang L."/>
            <person name="Wang B."/>
            <person name="Wu P."/>
        </authorList>
    </citation>
    <scope>NUCLEOTIDE SEQUENCE [LARGE SCALE GENOMIC DNA]</scope>
    <source>
        <strain evidence="1">V1</strain>
    </source>
</reference>
<protein>
    <recommendedName>
        <fullName evidence="5">Ubiquitin-like domain-containing protein</fullName>
    </recommendedName>
</protein>
<evidence type="ECO:0000313" key="2">
    <source>
        <dbReference type="EMBL" id="QEJ98233.1"/>
    </source>
</evidence>
<dbReference type="OrthoDB" id="367580at2"/>
<evidence type="ECO:0000313" key="3">
    <source>
        <dbReference type="Proteomes" id="UP000042527"/>
    </source>
</evidence>
<accession>A0A0B7GT12</accession>
<dbReference type="Proteomes" id="UP000042527">
    <property type="component" value="Unassembled WGS sequence"/>
</dbReference>
<keyword evidence="3" id="KW-1185">Reference proteome</keyword>
<reference evidence="3" key="2">
    <citation type="submission" date="2015-01" db="EMBL/GenBank/DDBJ databases">
        <authorList>
            <person name="Manzoor Shahid"/>
            <person name="Zubair Saima"/>
        </authorList>
    </citation>
    <scope>NUCLEOTIDE SEQUENCE [LARGE SCALE GENOMIC DNA]</scope>
    <source>
        <strain evidence="3">V1</strain>
    </source>
</reference>
<evidence type="ECO:0008006" key="5">
    <source>
        <dbReference type="Google" id="ProtNLM"/>
    </source>
</evidence>